<keyword evidence="3" id="KW-1185">Reference proteome</keyword>
<dbReference type="Pfam" id="PF13577">
    <property type="entry name" value="SnoaL_4"/>
    <property type="match status" value="1"/>
</dbReference>
<dbReference type="SUPFAM" id="SSF54427">
    <property type="entry name" value="NTF2-like"/>
    <property type="match status" value="1"/>
</dbReference>
<comment type="caution">
    <text evidence="2">The sequence shown here is derived from an EMBL/GenBank/DDBJ whole genome shotgun (WGS) entry which is preliminary data.</text>
</comment>
<evidence type="ECO:0000313" key="2">
    <source>
        <dbReference type="EMBL" id="MEX6633372.1"/>
    </source>
</evidence>
<proteinExistence type="predicted"/>
<reference evidence="2 3" key="1">
    <citation type="submission" date="2024-05" db="EMBL/GenBank/DDBJ databases">
        <title>Three bacterial strains, DH-69, EH-24, and ECK-19 isolated from coastal sediments.</title>
        <authorList>
            <person name="Ye Y.-Q."/>
            <person name="Du Z.-J."/>
        </authorList>
    </citation>
    <scope>NUCLEOTIDE SEQUENCE [LARGE SCALE GENOMIC DNA]</scope>
    <source>
        <strain evidence="2 3">ECK-19</strain>
    </source>
</reference>
<dbReference type="CDD" id="cd00531">
    <property type="entry name" value="NTF2_like"/>
    <property type="match status" value="1"/>
</dbReference>
<dbReference type="RefSeq" id="WP_369313328.1">
    <property type="nucleotide sequence ID" value="NZ_JBEHZE010000001.1"/>
</dbReference>
<dbReference type="InterPro" id="IPR032710">
    <property type="entry name" value="NTF2-like_dom_sf"/>
</dbReference>
<feature type="domain" description="SnoaL-like" evidence="1">
    <location>
        <begin position="18"/>
        <end position="141"/>
    </location>
</feature>
<name>A0ABV3Z596_9PROT</name>
<dbReference type="Gene3D" id="3.10.450.50">
    <property type="match status" value="1"/>
</dbReference>
<organism evidence="2 3">
    <name type="scientific">Hyphococcus lacteus</name>
    <dbReference type="NCBI Taxonomy" id="3143536"/>
    <lineage>
        <taxon>Bacteria</taxon>
        <taxon>Pseudomonadati</taxon>
        <taxon>Pseudomonadota</taxon>
        <taxon>Alphaproteobacteria</taxon>
        <taxon>Parvularculales</taxon>
        <taxon>Parvularculaceae</taxon>
        <taxon>Hyphococcus</taxon>
    </lineage>
</organism>
<gene>
    <name evidence="2" type="ORF">ABFZ84_07395</name>
</gene>
<sequence>MTKTENSTSTPNRDPALQALLDKQEITDVLNLYLRGADRADTDLIAAAYHPDAIEEHGGLYMGPADAYVAMMDEQLPHAKYMNHLCTNIIIELDGDKAHVESYILAYSRMKKDGEKFDSLTLARAVDRFERRDGAWKIAKRQLIWEWNNDMPCAETWGRGLITNDPSKLIRGKKKPDDLVYAAKG</sequence>
<dbReference type="EMBL" id="JBEHZE010000001">
    <property type="protein sequence ID" value="MEX6633372.1"/>
    <property type="molecule type" value="Genomic_DNA"/>
</dbReference>
<evidence type="ECO:0000259" key="1">
    <source>
        <dbReference type="Pfam" id="PF13577"/>
    </source>
</evidence>
<accession>A0ABV3Z596</accession>
<evidence type="ECO:0000313" key="3">
    <source>
        <dbReference type="Proteomes" id="UP001560685"/>
    </source>
</evidence>
<dbReference type="InterPro" id="IPR037401">
    <property type="entry name" value="SnoaL-like"/>
</dbReference>
<protein>
    <submittedName>
        <fullName evidence="2">Nuclear transport factor 2 family protein</fullName>
    </submittedName>
</protein>
<dbReference type="Proteomes" id="UP001560685">
    <property type="component" value="Unassembled WGS sequence"/>
</dbReference>